<dbReference type="PROSITE" id="PS51898">
    <property type="entry name" value="TYR_RECOMBINASE"/>
    <property type="match status" value="1"/>
</dbReference>
<dbReference type="InterPro" id="IPR003615">
    <property type="entry name" value="HNH_nuc"/>
</dbReference>
<dbReference type="Proteomes" id="UP000011593">
    <property type="component" value="Unassembled WGS sequence"/>
</dbReference>
<dbReference type="InterPro" id="IPR002711">
    <property type="entry name" value="HNH"/>
</dbReference>
<keyword evidence="1" id="KW-0233">DNA recombination</keyword>
<dbReference type="PANTHER" id="PTHR33877:SF2">
    <property type="entry name" value="OS07G0170200 PROTEIN"/>
    <property type="match status" value="1"/>
</dbReference>
<dbReference type="GO" id="GO:0003677">
    <property type="term" value="F:DNA binding"/>
    <property type="evidence" value="ECO:0007669"/>
    <property type="project" value="InterPro"/>
</dbReference>
<dbReference type="SUPFAM" id="SSF56349">
    <property type="entry name" value="DNA breaking-rejoining enzymes"/>
    <property type="match status" value="1"/>
</dbReference>
<evidence type="ECO:0000313" key="4">
    <source>
        <dbReference type="Proteomes" id="UP000011593"/>
    </source>
</evidence>
<dbReference type="InterPro" id="IPR011010">
    <property type="entry name" value="DNA_brk_join_enz"/>
</dbReference>
<dbReference type="Gene3D" id="1.10.443.10">
    <property type="entry name" value="Intergrase catalytic core"/>
    <property type="match status" value="1"/>
</dbReference>
<dbReference type="GO" id="GO:0006310">
    <property type="term" value="P:DNA recombination"/>
    <property type="evidence" value="ECO:0007669"/>
    <property type="project" value="UniProtKB-KW"/>
</dbReference>
<evidence type="ECO:0000313" key="3">
    <source>
        <dbReference type="EMBL" id="ELY76977.1"/>
    </source>
</evidence>
<protein>
    <submittedName>
        <fullName evidence="3">Integrase family protein</fullName>
    </submittedName>
</protein>
<organism evidence="3 4">
    <name type="scientific">Natrinema pellirubrum (strain DSM 15624 / CIP 106293 / JCM 10476 / NCIMB 786 / 157)</name>
    <dbReference type="NCBI Taxonomy" id="797303"/>
    <lineage>
        <taxon>Archaea</taxon>
        <taxon>Methanobacteriati</taxon>
        <taxon>Methanobacteriota</taxon>
        <taxon>Stenosarchaea group</taxon>
        <taxon>Halobacteria</taxon>
        <taxon>Halobacteriales</taxon>
        <taxon>Natrialbaceae</taxon>
        <taxon>Natrinema</taxon>
    </lineage>
</organism>
<dbReference type="AlphaFoldDB" id="L9YU29"/>
<comment type="caution">
    <text evidence="3">The sequence shown here is derived from an EMBL/GenBank/DDBJ whole genome shotgun (WGS) entry which is preliminary data.</text>
</comment>
<dbReference type="SMART" id="SM00507">
    <property type="entry name" value="HNHc"/>
    <property type="match status" value="1"/>
</dbReference>
<name>L9YU29_NATP1</name>
<dbReference type="PATRIC" id="fig|797303.5.peg.1540"/>
<dbReference type="CDD" id="cd00397">
    <property type="entry name" value="DNA_BRE_C"/>
    <property type="match status" value="1"/>
</dbReference>
<dbReference type="InterPro" id="IPR013762">
    <property type="entry name" value="Integrase-like_cat_sf"/>
</dbReference>
<dbReference type="OrthoDB" id="11472at2157"/>
<reference evidence="3 4" key="1">
    <citation type="journal article" date="2014" name="PLoS Genet.">
        <title>Phylogenetically driven sequencing of extremely halophilic archaea reveals strategies for static and dynamic osmo-response.</title>
        <authorList>
            <person name="Becker E.A."/>
            <person name="Seitzer P.M."/>
            <person name="Tritt A."/>
            <person name="Larsen D."/>
            <person name="Krusor M."/>
            <person name="Yao A.I."/>
            <person name="Wu D."/>
            <person name="Madern D."/>
            <person name="Eisen J.A."/>
            <person name="Darling A.E."/>
            <person name="Facciotti M.T."/>
        </authorList>
    </citation>
    <scope>NUCLEOTIDE SEQUENCE [LARGE SCALE GENOMIC DNA]</scope>
    <source>
        <strain evidence="3 4">DSM 15624</strain>
    </source>
</reference>
<evidence type="ECO:0000256" key="1">
    <source>
        <dbReference type="ARBA" id="ARBA00023172"/>
    </source>
</evidence>
<dbReference type="Pfam" id="PF00589">
    <property type="entry name" value="Phage_integrase"/>
    <property type="match status" value="1"/>
</dbReference>
<dbReference type="Gene3D" id="1.10.30.50">
    <property type="match status" value="1"/>
</dbReference>
<dbReference type="EMBL" id="AOIE01000043">
    <property type="protein sequence ID" value="ELY76977.1"/>
    <property type="molecule type" value="Genomic_DNA"/>
</dbReference>
<dbReference type="InterPro" id="IPR052892">
    <property type="entry name" value="NA-targeting_endonuclease"/>
</dbReference>
<accession>L9YU29</accession>
<proteinExistence type="predicted"/>
<dbReference type="GO" id="GO:0008270">
    <property type="term" value="F:zinc ion binding"/>
    <property type="evidence" value="ECO:0007669"/>
    <property type="project" value="InterPro"/>
</dbReference>
<dbReference type="GO" id="GO:0004519">
    <property type="term" value="F:endonuclease activity"/>
    <property type="evidence" value="ECO:0007669"/>
    <property type="project" value="InterPro"/>
</dbReference>
<dbReference type="Pfam" id="PF01844">
    <property type="entry name" value="HNH"/>
    <property type="match status" value="1"/>
</dbReference>
<dbReference type="CDD" id="cd00085">
    <property type="entry name" value="HNHc"/>
    <property type="match status" value="1"/>
</dbReference>
<keyword evidence="4" id="KW-1185">Reference proteome</keyword>
<evidence type="ECO:0000259" key="2">
    <source>
        <dbReference type="PROSITE" id="PS51898"/>
    </source>
</evidence>
<feature type="domain" description="Tyr recombinase" evidence="2">
    <location>
        <begin position="80"/>
        <end position="285"/>
    </location>
</feature>
<dbReference type="PANTHER" id="PTHR33877">
    <property type="entry name" value="SLL1193 PROTEIN"/>
    <property type="match status" value="1"/>
</dbReference>
<gene>
    <name evidence="3" type="ORF">C488_07607</name>
</gene>
<dbReference type="InterPro" id="IPR002104">
    <property type="entry name" value="Integrase_catalytic"/>
</dbReference>
<sequence length="285" mass="32654">MGERLHGNEWFEIREQVLERDNWTCRNCSDESNLVVHHVVPISDRGTNRLQNLVTLCRECHRAAHGHQQNTTATGKTRSPTRRVFSTDELSDLCRTISHPLSMAVVATISKTGIGIGELCNVDMGDIDFASDSGITTPFAGPGIRVRYGGDIPYNNRRERSHETVVPIDTELEVLLRRWIAIRPDPDQTDALFLETKGNWGNRIQPSTVRYIFEKIGRENGCYSQNDQLENFTPVALRYFFEERFQGRPQHRDYILGRLDRSEIDLSTLENDYRASIFRLFSDGP</sequence>
<dbReference type="GO" id="GO:0015074">
    <property type="term" value="P:DNA integration"/>
    <property type="evidence" value="ECO:0007669"/>
    <property type="project" value="InterPro"/>
</dbReference>